<gene>
    <name evidence="3" type="ORF">ACFSMZ_05060</name>
</gene>
<dbReference type="EMBL" id="JBHUIR010000019">
    <property type="protein sequence ID" value="MFD2259130.1"/>
    <property type="molecule type" value="Genomic_DNA"/>
</dbReference>
<evidence type="ECO:0000313" key="3">
    <source>
        <dbReference type="EMBL" id="MFD2259130.1"/>
    </source>
</evidence>
<dbReference type="Proteomes" id="UP001597373">
    <property type="component" value="Unassembled WGS sequence"/>
</dbReference>
<evidence type="ECO:0000313" key="4">
    <source>
        <dbReference type="Proteomes" id="UP001597373"/>
    </source>
</evidence>
<dbReference type="Gene3D" id="3.40.190.10">
    <property type="entry name" value="Periplasmic binding protein-like II"/>
    <property type="match status" value="2"/>
</dbReference>
<dbReference type="InterPro" id="IPR001638">
    <property type="entry name" value="Solute-binding_3/MltF_N"/>
</dbReference>
<dbReference type="PANTHER" id="PTHR35936:SF17">
    <property type="entry name" value="ARGININE-BINDING EXTRACELLULAR PROTEIN ARTP"/>
    <property type="match status" value="1"/>
</dbReference>
<evidence type="ECO:0000256" key="1">
    <source>
        <dbReference type="ARBA" id="ARBA00022729"/>
    </source>
</evidence>
<feature type="domain" description="Solute-binding protein family 3/N-terminal" evidence="2">
    <location>
        <begin position="41"/>
        <end position="263"/>
    </location>
</feature>
<protein>
    <submittedName>
        <fullName evidence="3">Transporter substrate-binding domain-containing protein</fullName>
    </submittedName>
</protein>
<proteinExistence type="predicted"/>
<dbReference type="Pfam" id="PF00497">
    <property type="entry name" value="SBP_bac_3"/>
    <property type="match status" value="1"/>
</dbReference>
<keyword evidence="4" id="KW-1185">Reference proteome</keyword>
<name>A0ABW5DEJ5_9HYPH</name>
<dbReference type="SMART" id="SM00062">
    <property type="entry name" value="PBPb"/>
    <property type="match status" value="1"/>
</dbReference>
<evidence type="ECO:0000259" key="2">
    <source>
        <dbReference type="SMART" id="SM00062"/>
    </source>
</evidence>
<reference evidence="4" key="1">
    <citation type="journal article" date="2019" name="Int. J. Syst. Evol. Microbiol.">
        <title>The Global Catalogue of Microorganisms (GCM) 10K type strain sequencing project: providing services to taxonomists for standard genome sequencing and annotation.</title>
        <authorList>
            <consortium name="The Broad Institute Genomics Platform"/>
            <consortium name="The Broad Institute Genome Sequencing Center for Infectious Disease"/>
            <person name="Wu L."/>
            <person name="Ma J."/>
        </authorList>
    </citation>
    <scope>NUCLEOTIDE SEQUENCE [LARGE SCALE GENOMIC DNA]</scope>
    <source>
        <strain evidence="4">KCTC 23707</strain>
    </source>
</reference>
<comment type="caution">
    <text evidence="3">The sequence shown here is derived from an EMBL/GenBank/DDBJ whole genome shotgun (WGS) entry which is preliminary data.</text>
</comment>
<dbReference type="RefSeq" id="WP_345097988.1">
    <property type="nucleotide sequence ID" value="NZ_BAABGS010000010.1"/>
</dbReference>
<organism evidence="3 4">
    <name type="scientific">Chelativorans composti</name>
    <dbReference type="NCBI Taxonomy" id="768533"/>
    <lineage>
        <taxon>Bacteria</taxon>
        <taxon>Pseudomonadati</taxon>
        <taxon>Pseudomonadota</taxon>
        <taxon>Alphaproteobacteria</taxon>
        <taxon>Hyphomicrobiales</taxon>
        <taxon>Phyllobacteriaceae</taxon>
        <taxon>Chelativorans</taxon>
    </lineage>
</organism>
<dbReference type="PANTHER" id="PTHR35936">
    <property type="entry name" value="MEMBRANE-BOUND LYTIC MUREIN TRANSGLYCOSYLASE F"/>
    <property type="match status" value="1"/>
</dbReference>
<keyword evidence="1" id="KW-0732">Signal</keyword>
<accession>A0ABW5DEJ5</accession>
<dbReference type="SUPFAM" id="SSF53850">
    <property type="entry name" value="Periplasmic binding protein-like II"/>
    <property type="match status" value="1"/>
</dbReference>
<sequence length="276" mass="30516">MNRREFNRLMGLGAATAATTSLFTDKASAASSLERIKSSGVLRVGAIADGAPNYQKSIADGSWRGFYVDLYRKLAEDLGVELQILETTWGNAVLDLQADKTDVFFGLNRTPEREKVIDFSVPVFRSAFTMTVKGINATTWEEFNNPNVRIAIDAGSAHDSLVSRLTPNAQIIRLKTVSDATAAVQAGRADAQCLTLIIALSLRAKNPSTGDVVIPEPIEFTTSHAGFRREEDKSWQEFVNNWINEQRENGFVKEDIIRNMTLVGIKESDLPPNFQF</sequence>